<protein>
    <submittedName>
        <fullName evidence="1">Uncharacterized protein</fullName>
    </submittedName>
</protein>
<reference evidence="1" key="1">
    <citation type="journal article" date="2020" name="Nature">
        <title>Giant virus diversity and host interactions through global metagenomics.</title>
        <authorList>
            <person name="Schulz F."/>
            <person name="Roux S."/>
            <person name="Paez-Espino D."/>
            <person name="Jungbluth S."/>
            <person name="Walsh D.A."/>
            <person name="Denef V.J."/>
            <person name="McMahon K.D."/>
            <person name="Konstantinidis K.T."/>
            <person name="Eloe-Fadrosh E.A."/>
            <person name="Kyrpides N.C."/>
            <person name="Woyke T."/>
        </authorList>
    </citation>
    <scope>NUCLEOTIDE SEQUENCE</scope>
    <source>
        <strain evidence="1">GVMAG-M-3300023179-71</strain>
    </source>
</reference>
<sequence length="133" mass="15894">MIVYLTIPFDKLRFHSSFDIKWNNSISLVYSDIGIFEINNNQIYKIIEDDCKINNYDIFIFDNSIYQKQPVISQLPTNYSLFEIQIYKIFISQLNSTLFIHKCDNSPDSFFFETNLLPNQFTKLFNSFVDYYS</sequence>
<name>A0A6C0H631_9ZZZZ</name>
<evidence type="ECO:0000313" key="1">
    <source>
        <dbReference type="EMBL" id="QHT75840.1"/>
    </source>
</evidence>
<organism evidence="1">
    <name type="scientific">viral metagenome</name>
    <dbReference type="NCBI Taxonomy" id="1070528"/>
    <lineage>
        <taxon>unclassified sequences</taxon>
        <taxon>metagenomes</taxon>
        <taxon>organismal metagenomes</taxon>
    </lineage>
</organism>
<accession>A0A6C0H631</accession>
<dbReference type="EMBL" id="MN739883">
    <property type="protein sequence ID" value="QHT75840.1"/>
    <property type="molecule type" value="Genomic_DNA"/>
</dbReference>
<proteinExistence type="predicted"/>
<dbReference type="AlphaFoldDB" id="A0A6C0H631"/>